<name>A0A382CLG5_9ZZZZ</name>
<dbReference type="EMBL" id="UINC01035087">
    <property type="protein sequence ID" value="SVB26935.1"/>
    <property type="molecule type" value="Genomic_DNA"/>
</dbReference>
<feature type="non-terminal residue" evidence="1">
    <location>
        <position position="32"/>
    </location>
</feature>
<protein>
    <submittedName>
        <fullName evidence="1">Uncharacterized protein</fullName>
    </submittedName>
</protein>
<evidence type="ECO:0000313" key="1">
    <source>
        <dbReference type="EMBL" id="SVB26935.1"/>
    </source>
</evidence>
<organism evidence="1">
    <name type="scientific">marine metagenome</name>
    <dbReference type="NCBI Taxonomy" id="408172"/>
    <lineage>
        <taxon>unclassified sequences</taxon>
        <taxon>metagenomes</taxon>
        <taxon>ecological metagenomes</taxon>
    </lineage>
</organism>
<proteinExistence type="predicted"/>
<reference evidence="1" key="1">
    <citation type="submission" date="2018-05" db="EMBL/GenBank/DDBJ databases">
        <authorList>
            <person name="Lanie J.A."/>
            <person name="Ng W.-L."/>
            <person name="Kazmierczak K.M."/>
            <person name="Andrzejewski T.M."/>
            <person name="Davidsen T.M."/>
            <person name="Wayne K.J."/>
            <person name="Tettelin H."/>
            <person name="Glass J.I."/>
            <person name="Rusch D."/>
            <person name="Podicherti R."/>
            <person name="Tsui H.-C.T."/>
            <person name="Winkler M.E."/>
        </authorList>
    </citation>
    <scope>NUCLEOTIDE SEQUENCE</scope>
</reference>
<gene>
    <name evidence="1" type="ORF">METZ01_LOCUS179789</name>
</gene>
<accession>A0A382CLG5</accession>
<dbReference type="AlphaFoldDB" id="A0A382CLG5"/>
<sequence length="32" mass="3454">MMARGEMSLPCAPQNRHLALALFILSKVRAAG</sequence>